<sequence>MAHFNEALQISIISIGIVFASLLVFSFLIQIMGSYFQRIDMKDDQSALLERKKIAAIMTAFQEEFGDRIVEIKISRINRKESLK</sequence>
<name>A0A3S9SW14_9FIRM</name>
<gene>
    <name evidence="2" type="ORF">BBF96_03150</name>
</gene>
<reference evidence="2 3" key="1">
    <citation type="submission" date="2016-07" db="EMBL/GenBank/DDBJ databases">
        <title>Genome and transcriptome analysis of iron-reducing fermentative bacteria Anoxybacter fermentans.</title>
        <authorList>
            <person name="Zeng X."/>
            <person name="Shao Z."/>
        </authorList>
    </citation>
    <scope>NUCLEOTIDE SEQUENCE [LARGE SCALE GENOMIC DNA]</scope>
    <source>
        <strain evidence="2 3">DY22613</strain>
    </source>
</reference>
<dbReference type="EMBL" id="CP016379">
    <property type="protein sequence ID" value="AZR72465.1"/>
    <property type="molecule type" value="Genomic_DNA"/>
</dbReference>
<evidence type="ECO:0000256" key="1">
    <source>
        <dbReference type="SAM" id="Phobius"/>
    </source>
</evidence>
<feature type="transmembrane region" description="Helical" evidence="1">
    <location>
        <begin position="12"/>
        <end position="36"/>
    </location>
</feature>
<dbReference type="AlphaFoldDB" id="A0A3S9SW14"/>
<keyword evidence="1" id="KW-0472">Membrane</keyword>
<dbReference type="RefSeq" id="WP_164730873.1">
    <property type="nucleotide sequence ID" value="NZ_CP016379.1"/>
</dbReference>
<evidence type="ECO:0000313" key="3">
    <source>
        <dbReference type="Proteomes" id="UP000267250"/>
    </source>
</evidence>
<proteinExistence type="predicted"/>
<keyword evidence="1" id="KW-0812">Transmembrane</keyword>
<evidence type="ECO:0000313" key="2">
    <source>
        <dbReference type="EMBL" id="AZR72465.1"/>
    </source>
</evidence>
<keyword evidence="1" id="KW-1133">Transmembrane helix</keyword>
<protein>
    <submittedName>
        <fullName evidence="2">Uncharacterized protein</fullName>
    </submittedName>
</protein>
<dbReference type="Proteomes" id="UP000267250">
    <property type="component" value="Chromosome"/>
</dbReference>
<organism evidence="2 3">
    <name type="scientific">Anoxybacter fermentans</name>
    <dbReference type="NCBI Taxonomy" id="1323375"/>
    <lineage>
        <taxon>Bacteria</taxon>
        <taxon>Bacillati</taxon>
        <taxon>Bacillota</taxon>
        <taxon>Clostridia</taxon>
        <taxon>Halanaerobiales</taxon>
        <taxon>Anoxybacter</taxon>
    </lineage>
</organism>
<accession>A0A3S9SW14</accession>
<keyword evidence="3" id="KW-1185">Reference proteome</keyword>
<dbReference type="KEGG" id="aft:BBF96_03150"/>